<dbReference type="SUPFAM" id="SSF50129">
    <property type="entry name" value="GroES-like"/>
    <property type="match status" value="1"/>
</dbReference>
<keyword evidence="2" id="KW-0560">Oxidoreductase</keyword>
<dbReference type="EMBL" id="JAAAMV010000036">
    <property type="protein sequence ID" value="NBD28142.1"/>
    <property type="molecule type" value="Genomic_DNA"/>
</dbReference>
<sequence length="321" mass="33348">MKAMVVTQYGSPDVFNENELPDPHPGPGQVSIDVTHSAVGLIDVFVRRGTIPVFAPPFVPGLEVAGTIREIGEGVTGFRVGEPVVTLSLMSVGGYASITVADAALTISLAGFQIDPALAVSALPNAVTAYLSLTRVARMQQGERILIHGAIGGLAAAYPAVARSLGASRIVGTVRTASKLEAARRLDYDEVVLAEELAASLGDERFSLVVDPVGGDLLAASLELMEPLGRALLVGNASEQALNIASTTLWLNNIGVQGFNVGGYLSANPSAGRPAAEAVLRLVEAGLIDIPLTRLPLGQAAEAHRRLEAKDIVGRIVLQQA</sequence>
<dbReference type="SUPFAM" id="SSF51735">
    <property type="entry name" value="NAD(P)-binding Rossmann-fold domains"/>
    <property type="match status" value="1"/>
</dbReference>
<dbReference type="Pfam" id="PF08240">
    <property type="entry name" value="ADH_N"/>
    <property type="match status" value="1"/>
</dbReference>
<dbReference type="PANTHER" id="PTHR48106:SF13">
    <property type="entry name" value="QUINONE OXIDOREDUCTASE-RELATED"/>
    <property type="match status" value="1"/>
</dbReference>
<comment type="caution">
    <text evidence="4">The sequence shown here is derived from an EMBL/GenBank/DDBJ whole genome shotgun (WGS) entry which is preliminary data.</text>
</comment>
<dbReference type="InterPro" id="IPR020843">
    <property type="entry name" value="ER"/>
</dbReference>
<evidence type="ECO:0000313" key="4">
    <source>
        <dbReference type="EMBL" id="NBD28142.1"/>
    </source>
</evidence>
<name>A0ABW9XZI9_9BACL</name>
<dbReference type="Pfam" id="PF13602">
    <property type="entry name" value="ADH_zinc_N_2"/>
    <property type="match status" value="1"/>
</dbReference>
<accession>A0ABW9XZI9</accession>
<keyword evidence="5" id="KW-1185">Reference proteome</keyword>
<protein>
    <submittedName>
        <fullName evidence="4">Zinc-binding dehydrogenase</fullName>
    </submittedName>
</protein>
<evidence type="ECO:0000313" key="5">
    <source>
        <dbReference type="Proteomes" id="UP000665561"/>
    </source>
</evidence>
<dbReference type="Gene3D" id="3.40.50.720">
    <property type="entry name" value="NAD(P)-binding Rossmann-like Domain"/>
    <property type="match status" value="1"/>
</dbReference>
<organism evidence="4 5">
    <name type="scientific">Paenibacillus glycinis</name>
    <dbReference type="NCBI Taxonomy" id="2697035"/>
    <lineage>
        <taxon>Bacteria</taxon>
        <taxon>Bacillati</taxon>
        <taxon>Bacillota</taxon>
        <taxon>Bacilli</taxon>
        <taxon>Bacillales</taxon>
        <taxon>Paenibacillaceae</taxon>
        <taxon>Paenibacillus</taxon>
    </lineage>
</organism>
<reference evidence="4 5" key="1">
    <citation type="submission" date="2020-01" db="EMBL/GenBank/DDBJ databases">
        <title>Paenibacillus soybeanensis sp. nov. isolated from the nodules of soybean (Glycine max(L.) Merr).</title>
        <authorList>
            <person name="Wang H."/>
        </authorList>
    </citation>
    <scope>NUCLEOTIDE SEQUENCE [LARGE SCALE GENOMIC DNA]</scope>
    <source>
        <strain evidence="4 5">T1</strain>
    </source>
</reference>
<dbReference type="SMART" id="SM00829">
    <property type="entry name" value="PKS_ER"/>
    <property type="match status" value="1"/>
</dbReference>
<dbReference type="Gene3D" id="3.90.180.10">
    <property type="entry name" value="Medium-chain alcohol dehydrogenases, catalytic domain"/>
    <property type="match status" value="1"/>
</dbReference>
<dbReference type="InterPro" id="IPR011032">
    <property type="entry name" value="GroES-like_sf"/>
</dbReference>
<feature type="domain" description="Enoyl reductase (ER)" evidence="3">
    <location>
        <begin position="10"/>
        <end position="318"/>
    </location>
</feature>
<keyword evidence="1" id="KW-0521">NADP</keyword>
<dbReference type="InterPro" id="IPR036291">
    <property type="entry name" value="NAD(P)-bd_dom_sf"/>
</dbReference>
<evidence type="ECO:0000256" key="2">
    <source>
        <dbReference type="ARBA" id="ARBA00023002"/>
    </source>
</evidence>
<dbReference type="RefSeq" id="WP_161747160.1">
    <property type="nucleotide sequence ID" value="NZ_JAAAMV010000036.1"/>
</dbReference>
<dbReference type="Proteomes" id="UP000665561">
    <property type="component" value="Unassembled WGS sequence"/>
</dbReference>
<dbReference type="PANTHER" id="PTHR48106">
    <property type="entry name" value="QUINONE OXIDOREDUCTASE PIG3-RELATED"/>
    <property type="match status" value="1"/>
</dbReference>
<gene>
    <name evidence="4" type="ORF">GT019_30115</name>
</gene>
<evidence type="ECO:0000256" key="1">
    <source>
        <dbReference type="ARBA" id="ARBA00022857"/>
    </source>
</evidence>
<proteinExistence type="predicted"/>
<evidence type="ECO:0000259" key="3">
    <source>
        <dbReference type="SMART" id="SM00829"/>
    </source>
</evidence>
<dbReference type="InterPro" id="IPR013154">
    <property type="entry name" value="ADH-like_N"/>
</dbReference>